<dbReference type="EC" id="2.1.1.-" evidence="1"/>
<dbReference type="GO" id="GO:0008168">
    <property type="term" value="F:methyltransferase activity"/>
    <property type="evidence" value="ECO:0007669"/>
    <property type="project" value="UniProtKB-KW"/>
</dbReference>
<sequence>MSLPDWAPDGVDTTVPNAARVYDYALGGYHNFAVDREFTEQAMKAWPGIGRVAYANRAYLGRAVEWLVDAGVRQFLDIGSGIPTLGNVHEVAQALAPEARVMYVDIDEVAVAHSQAILAGNTRAAAVRGDLRRPQQILADPRVQELLDFGQPVAVLLVAVLHFVADEDDPAGIVRELSEALVGGSYVAVSHFTRTAGLDQEQDQVTKLYDQTPTSVRARTPQQVAAILGDLELIGPGVVPATAWHPDPEEEREPEQAAVLAAMGYKPIRS</sequence>
<dbReference type="CDD" id="cd02440">
    <property type="entry name" value="AdoMet_MTases"/>
    <property type="match status" value="1"/>
</dbReference>
<dbReference type="Proteomes" id="UP001058271">
    <property type="component" value="Chromosome"/>
</dbReference>
<dbReference type="RefSeq" id="WP_260722773.1">
    <property type="nucleotide sequence ID" value="NZ_BAAABS010000062.1"/>
</dbReference>
<gene>
    <name evidence="1" type="ORF">Drose_19605</name>
</gene>
<dbReference type="PIRSF" id="PIRSF017393">
    <property type="entry name" value="MTase_SAV2177"/>
    <property type="match status" value="1"/>
</dbReference>
<keyword evidence="1" id="KW-0808">Transferase</keyword>
<organism evidence="1 2">
    <name type="scientific">Dactylosporangium roseum</name>
    <dbReference type="NCBI Taxonomy" id="47989"/>
    <lineage>
        <taxon>Bacteria</taxon>
        <taxon>Bacillati</taxon>
        <taxon>Actinomycetota</taxon>
        <taxon>Actinomycetes</taxon>
        <taxon>Micromonosporales</taxon>
        <taxon>Micromonosporaceae</taxon>
        <taxon>Dactylosporangium</taxon>
    </lineage>
</organism>
<proteinExistence type="predicted"/>
<accession>A0ABY5YUV9</accession>
<dbReference type="GO" id="GO:0032259">
    <property type="term" value="P:methylation"/>
    <property type="evidence" value="ECO:0007669"/>
    <property type="project" value="UniProtKB-KW"/>
</dbReference>
<dbReference type="InterPro" id="IPR029063">
    <property type="entry name" value="SAM-dependent_MTases_sf"/>
</dbReference>
<evidence type="ECO:0000313" key="2">
    <source>
        <dbReference type="Proteomes" id="UP001058271"/>
    </source>
</evidence>
<keyword evidence="2" id="KW-1185">Reference proteome</keyword>
<dbReference type="EMBL" id="CP073721">
    <property type="protein sequence ID" value="UWZ33520.1"/>
    <property type="molecule type" value="Genomic_DNA"/>
</dbReference>
<dbReference type="Gene3D" id="3.40.50.150">
    <property type="entry name" value="Vaccinia Virus protein VP39"/>
    <property type="match status" value="1"/>
</dbReference>
<reference evidence="1" key="1">
    <citation type="submission" date="2021-04" db="EMBL/GenBank/DDBJ databases">
        <title>Biosynthetic gene clusters of Dactylosporangioum roseum.</title>
        <authorList>
            <person name="Hartkoorn R.C."/>
            <person name="Beaudoing E."/>
            <person name="Hot D."/>
            <person name="Moureu S."/>
        </authorList>
    </citation>
    <scope>NUCLEOTIDE SEQUENCE</scope>
    <source>
        <strain evidence="1">NRRL B-16295</strain>
    </source>
</reference>
<dbReference type="Pfam" id="PF04672">
    <property type="entry name" value="Methyltransf_19"/>
    <property type="match status" value="1"/>
</dbReference>
<evidence type="ECO:0000313" key="1">
    <source>
        <dbReference type="EMBL" id="UWZ33520.1"/>
    </source>
</evidence>
<name>A0ABY5YUV9_9ACTN</name>
<protein>
    <submittedName>
        <fullName evidence="1">SAM-dependent methyltransferase</fullName>
        <ecNumber evidence="1">2.1.1.-</ecNumber>
    </submittedName>
</protein>
<dbReference type="InterPro" id="IPR006764">
    <property type="entry name" value="SAM_dep_MeTrfase_SAV2177_type"/>
</dbReference>
<dbReference type="SUPFAM" id="SSF53335">
    <property type="entry name" value="S-adenosyl-L-methionine-dependent methyltransferases"/>
    <property type="match status" value="1"/>
</dbReference>
<keyword evidence="1" id="KW-0489">Methyltransferase</keyword>